<feature type="transmembrane region" description="Helical" evidence="1">
    <location>
        <begin position="146"/>
        <end position="170"/>
    </location>
</feature>
<protein>
    <recommendedName>
        <fullName evidence="4">Cytochrome C oxidase subunit I</fullName>
    </recommendedName>
</protein>
<gene>
    <name evidence="2" type="ORF">J7I42_21560</name>
</gene>
<evidence type="ECO:0000313" key="3">
    <source>
        <dbReference type="Proteomes" id="UP000677244"/>
    </source>
</evidence>
<dbReference type="Gene3D" id="1.20.210.10">
    <property type="entry name" value="Cytochrome c oxidase-like, subunit I domain"/>
    <property type="match status" value="2"/>
</dbReference>
<accession>A0ABS3YY95</accession>
<dbReference type="EMBL" id="JAGHKO010000005">
    <property type="protein sequence ID" value="MBO9202892.1"/>
    <property type="molecule type" value="Genomic_DNA"/>
</dbReference>
<keyword evidence="1" id="KW-0812">Transmembrane</keyword>
<feature type="transmembrane region" description="Helical" evidence="1">
    <location>
        <begin position="395"/>
        <end position="413"/>
    </location>
</feature>
<keyword evidence="3" id="KW-1185">Reference proteome</keyword>
<sequence>MSDINIGKAPPAKAVIPFYAIGALFFVVLCVLLFLSASDLTGHYFSPHILAVVHSAVLGWGTMIIFGAGYQLMPVICERDLYSPTLAVISFYTLTTGAGLLVTSFWFFWVGWPMITGGALVVTAALLYAVNVYHTSGQCNRHAANFIISSAAWLLFTVVLGLLLAINLRFPFIPMSHIDVLKLHAHAGLVGWFLQLITGVSAKLVPMFLLGKSEKDKLLKYAFYCQNGGLVLFLGDAYFNGLSNRGLFYELIIGVGTIAWVLYLADVYRNRVRKKTDWQMKHTGLSFICLLSAFLVLPLLYGSNDKRWALVLGTLLFMGWITGIILGKTFKTLPFIVWNNKFRLLNGKVKVPMPKHLYKEKLVQYQFWCFLFALLLLVAGISFACVLLIRVALMAWIITALLYVYNVGVVLFYKIETNGGRNK</sequence>
<evidence type="ECO:0000313" key="2">
    <source>
        <dbReference type="EMBL" id="MBO9202892.1"/>
    </source>
</evidence>
<keyword evidence="1" id="KW-1133">Transmembrane helix</keyword>
<evidence type="ECO:0000256" key="1">
    <source>
        <dbReference type="SAM" id="Phobius"/>
    </source>
</evidence>
<feature type="transmembrane region" description="Helical" evidence="1">
    <location>
        <begin position="115"/>
        <end position="134"/>
    </location>
</feature>
<dbReference type="Proteomes" id="UP000677244">
    <property type="component" value="Unassembled WGS sequence"/>
</dbReference>
<comment type="caution">
    <text evidence="2">The sequence shown here is derived from an EMBL/GenBank/DDBJ whole genome shotgun (WGS) entry which is preliminary data.</text>
</comment>
<organism evidence="2 3">
    <name type="scientific">Niastella soli</name>
    <dbReference type="NCBI Taxonomy" id="2821487"/>
    <lineage>
        <taxon>Bacteria</taxon>
        <taxon>Pseudomonadati</taxon>
        <taxon>Bacteroidota</taxon>
        <taxon>Chitinophagia</taxon>
        <taxon>Chitinophagales</taxon>
        <taxon>Chitinophagaceae</taxon>
        <taxon>Niastella</taxon>
    </lineage>
</organism>
<dbReference type="SUPFAM" id="SSF81442">
    <property type="entry name" value="Cytochrome c oxidase subunit I-like"/>
    <property type="match status" value="1"/>
</dbReference>
<evidence type="ECO:0008006" key="4">
    <source>
        <dbReference type="Google" id="ProtNLM"/>
    </source>
</evidence>
<feature type="transmembrane region" description="Helical" evidence="1">
    <location>
        <begin position="247"/>
        <end position="265"/>
    </location>
</feature>
<feature type="transmembrane region" description="Helical" evidence="1">
    <location>
        <begin position="85"/>
        <end position="109"/>
    </location>
</feature>
<feature type="transmembrane region" description="Helical" evidence="1">
    <location>
        <begin position="221"/>
        <end position="241"/>
    </location>
</feature>
<feature type="transmembrane region" description="Helical" evidence="1">
    <location>
        <begin position="49"/>
        <end position="73"/>
    </location>
</feature>
<feature type="transmembrane region" description="Helical" evidence="1">
    <location>
        <begin position="365"/>
        <end position="389"/>
    </location>
</feature>
<dbReference type="RefSeq" id="WP_209140947.1">
    <property type="nucleotide sequence ID" value="NZ_JAGHKO010000005.1"/>
</dbReference>
<feature type="transmembrane region" description="Helical" evidence="1">
    <location>
        <begin position="190"/>
        <end position="209"/>
    </location>
</feature>
<feature type="transmembrane region" description="Helical" evidence="1">
    <location>
        <begin position="285"/>
        <end position="302"/>
    </location>
</feature>
<feature type="transmembrane region" description="Helical" evidence="1">
    <location>
        <begin position="12"/>
        <end position="37"/>
    </location>
</feature>
<dbReference type="InterPro" id="IPR036927">
    <property type="entry name" value="Cyt_c_oxase-like_su1_sf"/>
</dbReference>
<keyword evidence="1" id="KW-0472">Membrane</keyword>
<reference evidence="2 3" key="1">
    <citation type="submission" date="2021-03" db="EMBL/GenBank/DDBJ databases">
        <title>Assistant Professor.</title>
        <authorList>
            <person name="Huq M.A."/>
        </authorList>
    </citation>
    <scope>NUCLEOTIDE SEQUENCE [LARGE SCALE GENOMIC DNA]</scope>
    <source>
        <strain evidence="2 3">MAH-29</strain>
    </source>
</reference>
<name>A0ABS3YY95_9BACT</name>
<proteinExistence type="predicted"/>